<dbReference type="AlphaFoldDB" id="A0A1D1W479"/>
<evidence type="ECO:0000256" key="1">
    <source>
        <dbReference type="SAM" id="Coils"/>
    </source>
</evidence>
<keyword evidence="1" id="KW-0175">Coiled coil</keyword>
<evidence type="ECO:0000313" key="4">
    <source>
        <dbReference type="Proteomes" id="UP000186922"/>
    </source>
</evidence>
<feature type="region of interest" description="Disordered" evidence="2">
    <location>
        <begin position="87"/>
        <end position="114"/>
    </location>
</feature>
<dbReference type="EMBL" id="BDGG01000017">
    <property type="protein sequence ID" value="GAV08287.1"/>
    <property type="molecule type" value="Genomic_DNA"/>
</dbReference>
<sequence>MPMAAENPFQYASGSAQDKAWESIRAALKEAGIKAQARSNFLKVRKLLEDQDKKTSKLPKSGTVEQYKEVKQLLEELAFLRKEEARHHAEEAAKAPAVLAAKKSSRKARGVTEVQQGKNIRDASMDMMKLRRGKLGSSSDDGDTDGEEEHKINGHMGVNTRNPNRKAEHGEDDADRFKRYRPPTGGDRLDDVLSASAKTEQEYGTMKLDLHNRQLAFQEAQLAEQKAAREEAAALRIRELQLETIKTEARIKSDQEKDALLTSVLRRMMDKMS</sequence>
<gene>
    <name evidence="3" type="primary">RvY_18003-1</name>
    <name evidence="3" type="synonym">RvY_18003.1</name>
    <name evidence="3" type="ORF">RvY_18003</name>
</gene>
<organism evidence="3 4">
    <name type="scientific">Ramazzottius varieornatus</name>
    <name type="common">Water bear</name>
    <name type="synonym">Tardigrade</name>
    <dbReference type="NCBI Taxonomy" id="947166"/>
    <lineage>
        <taxon>Eukaryota</taxon>
        <taxon>Metazoa</taxon>
        <taxon>Ecdysozoa</taxon>
        <taxon>Tardigrada</taxon>
        <taxon>Eutardigrada</taxon>
        <taxon>Parachela</taxon>
        <taxon>Hypsibioidea</taxon>
        <taxon>Ramazzottiidae</taxon>
        <taxon>Ramazzottius</taxon>
    </lineage>
</organism>
<reference evidence="3 4" key="1">
    <citation type="journal article" date="2016" name="Nat. Commun.">
        <title>Extremotolerant tardigrade genome and improved radiotolerance of human cultured cells by tardigrade-unique protein.</title>
        <authorList>
            <person name="Hashimoto T."/>
            <person name="Horikawa D.D."/>
            <person name="Saito Y."/>
            <person name="Kuwahara H."/>
            <person name="Kozuka-Hata H."/>
            <person name="Shin-I T."/>
            <person name="Minakuchi Y."/>
            <person name="Ohishi K."/>
            <person name="Motoyama A."/>
            <person name="Aizu T."/>
            <person name="Enomoto A."/>
            <person name="Kondo K."/>
            <person name="Tanaka S."/>
            <person name="Hara Y."/>
            <person name="Koshikawa S."/>
            <person name="Sagara H."/>
            <person name="Miura T."/>
            <person name="Yokobori S."/>
            <person name="Miyagawa K."/>
            <person name="Suzuki Y."/>
            <person name="Kubo T."/>
            <person name="Oyama M."/>
            <person name="Kohara Y."/>
            <person name="Fujiyama A."/>
            <person name="Arakawa K."/>
            <person name="Katayama T."/>
            <person name="Toyoda A."/>
            <person name="Kunieda T."/>
        </authorList>
    </citation>
    <scope>NUCLEOTIDE SEQUENCE [LARGE SCALE GENOMIC DNA]</scope>
    <source>
        <strain evidence="3 4">YOKOZUNA-1</strain>
    </source>
</reference>
<accession>A0A1D1W479</accession>
<protein>
    <submittedName>
        <fullName evidence="3">Uncharacterized protein</fullName>
    </submittedName>
</protein>
<evidence type="ECO:0000313" key="3">
    <source>
        <dbReference type="EMBL" id="GAV08287.1"/>
    </source>
</evidence>
<dbReference type="Proteomes" id="UP000186922">
    <property type="component" value="Unassembled WGS sequence"/>
</dbReference>
<keyword evidence="4" id="KW-1185">Reference proteome</keyword>
<feature type="region of interest" description="Disordered" evidence="2">
    <location>
        <begin position="133"/>
        <end position="190"/>
    </location>
</feature>
<proteinExistence type="predicted"/>
<evidence type="ECO:0000256" key="2">
    <source>
        <dbReference type="SAM" id="MobiDB-lite"/>
    </source>
</evidence>
<comment type="caution">
    <text evidence="3">The sequence shown here is derived from an EMBL/GenBank/DDBJ whole genome shotgun (WGS) entry which is preliminary data.</text>
</comment>
<feature type="coiled-coil region" evidence="1">
    <location>
        <begin position="208"/>
        <end position="235"/>
    </location>
</feature>
<name>A0A1D1W479_RAMVA</name>